<accession>A0A1X2HRN9</accession>
<keyword evidence="3" id="KW-1185">Reference proteome</keyword>
<dbReference type="EMBL" id="MCGN01000001">
    <property type="protein sequence ID" value="ORZ02250.1"/>
    <property type="molecule type" value="Genomic_DNA"/>
</dbReference>
<evidence type="ECO:0000313" key="2">
    <source>
        <dbReference type="EMBL" id="ORZ02250.1"/>
    </source>
</evidence>
<name>A0A1X2HRN9_SYNRA</name>
<comment type="caution">
    <text evidence="2">The sequence shown here is derived from an EMBL/GenBank/DDBJ whole genome shotgun (WGS) entry which is preliminary data.</text>
</comment>
<dbReference type="Proteomes" id="UP000242180">
    <property type="component" value="Unassembled WGS sequence"/>
</dbReference>
<proteinExistence type="predicted"/>
<protein>
    <submittedName>
        <fullName evidence="2">Uncharacterized protein</fullName>
    </submittedName>
</protein>
<reference evidence="2 3" key="1">
    <citation type="submission" date="2016-07" db="EMBL/GenBank/DDBJ databases">
        <title>Pervasive Adenine N6-methylation of Active Genes in Fungi.</title>
        <authorList>
            <consortium name="DOE Joint Genome Institute"/>
            <person name="Mondo S.J."/>
            <person name="Dannebaum R.O."/>
            <person name="Kuo R.C."/>
            <person name="Labutti K."/>
            <person name="Haridas S."/>
            <person name="Kuo A."/>
            <person name="Salamov A."/>
            <person name="Ahrendt S.R."/>
            <person name="Lipzen A."/>
            <person name="Sullivan W."/>
            <person name="Andreopoulos W.B."/>
            <person name="Clum A."/>
            <person name="Lindquist E."/>
            <person name="Daum C."/>
            <person name="Ramamoorthy G.K."/>
            <person name="Gryganskyi A."/>
            <person name="Culley D."/>
            <person name="Magnuson J.K."/>
            <person name="James T.Y."/>
            <person name="O'Malley M.A."/>
            <person name="Stajich J.E."/>
            <person name="Spatafora J.W."/>
            <person name="Visel A."/>
            <person name="Grigoriev I.V."/>
        </authorList>
    </citation>
    <scope>NUCLEOTIDE SEQUENCE [LARGE SCALE GENOMIC DNA]</scope>
    <source>
        <strain evidence="2 3">NRRL 2496</strain>
    </source>
</reference>
<feature type="transmembrane region" description="Helical" evidence="1">
    <location>
        <begin position="52"/>
        <end position="75"/>
    </location>
</feature>
<evidence type="ECO:0000313" key="3">
    <source>
        <dbReference type="Proteomes" id="UP000242180"/>
    </source>
</evidence>
<dbReference type="InParanoid" id="A0A1X2HRN9"/>
<keyword evidence="1" id="KW-0472">Membrane</keyword>
<organism evidence="2 3">
    <name type="scientific">Syncephalastrum racemosum</name>
    <name type="common">Filamentous fungus</name>
    <dbReference type="NCBI Taxonomy" id="13706"/>
    <lineage>
        <taxon>Eukaryota</taxon>
        <taxon>Fungi</taxon>
        <taxon>Fungi incertae sedis</taxon>
        <taxon>Mucoromycota</taxon>
        <taxon>Mucoromycotina</taxon>
        <taxon>Mucoromycetes</taxon>
        <taxon>Mucorales</taxon>
        <taxon>Syncephalastraceae</taxon>
        <taxon>Syncephalastrum</taxon>
    </lineage>
</organism>
<evidence type="ECO:0000256" key="1">
    <source>
        <dbReference type="SAM" id="Phobius"/>
    </source>
</evidence>
<sequence length="92" mass="10004">MLPPVLSSEVLYNGPGGAPPGVEFTGRSDQAMPSVSVIIHEQHAHRFRKCGILLFVFCAQSASWVAWACVGSVLCSRHHDGQRRKGDMKEVA</sequence>
<keyword evidence="1" id="KW-1133">Transmembrane helix</keyword>
<gene>
    <name evidence="2" type="ORF">BCR43DRAFT_481252</name>
</gene>
<keyword evidence="1" id="KW-0812">Transmembrane</keyword>
<dbReference type="AlphaFoldDB" id="A0A1X2HRN9"/>